<evidence type="ECO:0000313" key="4">
    <source>
        <dbReference type="EMBL" id="CCH50124.1"/>
    </source>
</evidence>
<evidence type="ECO:0000259" key="3">
    <source>
        <dbReference type="PROSITE" id="PS50977"/>
    </source>
</evidence>
<sequence>MLPNGKMKALNSKDVMVEKERAVSRKVQGEETRALLIDVGARLFGLHGFHGVSMRQLAAEAGVNLSTVGYHFGGKAGLYEAILQELIAMRDEIFPPIPELEKRLSEAAGNANDLAEVVSWYMNRLVHGILGQKRESWPAFIISRELAQSTELYPKIEKEFFDPTFSSLFILVDAVLPDVDDREEIVITSHCIIGMIIKFLESHKLITKRLNWESYRGRGVEKISVIMSKRIRGFLGLPMENA</sequence>
<dbReference type="Gene3D" id="1.10.10.60">
    <property type="entry name" value="Homeodomain-like"/>
    <property type="match status" value="1"/>
</dbReference>
<dbReference type="eggNOG" id="COG1309">
    <property type="taxonomic scope" value="Bacteria"/>
</dbReference>
<accession>M1WSD5</accession>
<dbReference type="BioCyc" id="DPIE1322246:BN4_RS14550-MONOMER"/>
<evidence type="ECO:0000256" key="1">
    <source>
        <dbReference type="ARBA" id="ARBA00023125"/>
    </source>
</evidence>
<dbReference type="Gene3D" id="1.10.357.10">
    <property type="entry name" value="Tetracycline Repressor, domain 2"/>
    <property type="match status" value="1"/>
</dbReference>
<dbReference type="InterPro" id="IPR036271">
    <property type="entry name" value="Tet_transcr_reg_TetR-rel_C_sf"/>
</dbReference>
<dbReference type="Proteomes" id="UP000011724">
    <property type="component" value="Chromosome"/>
</dbReference>
<dbReference type="GO" id="GO:0000976">
    <property type="term" value="F:transcription cis-regulatory region binding"/>
    <property type="evidence" value="ECO:0007669"/>
    <property type="project" value="TreeGrafter"/>
</dbReference>
<dbReference type="InterPro" id="IPR050109">
    <property type="entry name" value="HTH-type_TetR-like_transc_reg"/>
</dbReference>
<dbReference type="AlphaFoldDB" id="M1WSD5"/>
<dbReference type="Pfam" id="PF09209">
    <property type="entry name" value="CecR_C"/>
    <property type="match status" value="1"/>
</dbReference>
<reference evidence="5" key="2">
    <citation type="journal article" date="2013" name="Stand. Genomic Sci.">
        <title>Complete genome sequence of Desulfocapsa sulfexigens, a marine deltaproteobacterium specialized in disproportionating inorganic sulfur compounds.</title>
        <authorList>
            <person name="Finster K.W."/>
            <person name="Kjeldsen K.U."/>
            <person name="Kube M."/>
            <person name="Reinhardt R."/>
            <person name="Mussmann M."/>
            <person name="Amann R."/>
            <person name="Schreiber L."/>
        </authorList>
    </citation>
    <scope>NUCLEOTIDE SEQUENCE [LARGE SCALE GENOMIC DNA]</scope>
    <source>
        <strain evidence="5">DSM 10523 / SB164P1</strain>
    </source>
</reference>
<feature type="DNA-binding region" description="H-T-H motif" evidence="2">
    <location>
        <begin position="53"/>
        <end position="72"/>
    </location>
</feature>
<feature type="domain" description="HTH tetR-type" evidence="3">
    <location>
        <begin position="30"/>
        <end position="90"/>
    </location>
</feature>
<dbReference type="STRING" id="1322246.BN4_20062"/>
<reference evidence="4 5" key="1">
    <citation type="journal article" date="2013" name="PLoS ONE">
        <title>The first genomic and proteomic characterization of a deep-sea sulfate reducer: insights into the piezophilic lifestyle of Desulfovibrio piezophilus.</title>
        <authorList>
            <person name="Pradel N."/>
            <person name="Ji B."/>
            <person name="Gimenez G."/>
            <person name="Talla E."/>
            <person name="Lenoble P."/>
            <person name="Garel M."/>
            <person name="Tamburini C."/>
            <person name="Fourquet P."/>
            <person name="Lebrun R."/>
            <person name="Bertin P."/>
            <person name="Denis Y."/>
            <person name="Pophillat M."/>
            <person name="Barbe V."/>
            <person name="Ollivier B."/>
            <person name="Dolla A."/>
        </authorList>
    </citation>
    <scope>NUCLEOTIDE SEQUENCE [LARGE SCALE GENOMIC DNA]</scope>
    <source>
        <strain evidence="5">DSM 10523 / SB164P1</strain>
    </source>
</reference>
<dbReference type="PROSITE" id="PS50977">
    <property type="entry name" value="HTH_TETR_2"/>
    <property type="match status" value="1"/>
</dbReference>
<dbReference type="HOGENOM" id="CLU_069356_16_0_7"/>
<dbReference type="InterPro" id="IPR001647">
    <property type="entry name" value="HTH_TetR"/>
</dbReference>
<keyword evidence="5" id="KW-1185">Reference proteome</keyword>
<dbReference type="PATRIC" id="fig|879567.3.peg.3114"/>
<organism evidence="4 5">
    <name type="scientific">Pseudodesulfovibrio piezophilus (strain DSM 21447 / JCM 15486 / C1TLV30)</name>
    <name type="common">Desulfovibrio piezophilus</name>
    <dbReference type="NCBI Taxonomy" id="1322246"/>
    <lineage>
        <taxon>Bacteria</taxon>
        <taxon>Pseudomonadati</taxon>
        <taxon>Thermodesulfobacteriota</taxon>
        <taxon>Desulfovibrionia</taxon>
        <taxon>Desulfovibrionales</taxon>
        <taxon>Desulfovibrionaceae</taxon>
    </lineage>
</organism>
<dbReference type="PRINTS" id="PR00455">
    <property type="entry name" value="HTHTETR"/>
</dbReference>
<dbReference type="Pfam" id="PF00440">
    <property type="entry name" value="TetR_N"/>
    <property type="match status" value="1"/>
</dbReference>
<dbReference type="KEGG" id="dpi:BN4_20062"/>
<dbReference type="SUPFAM" id="SSF46689">
    <property type="entry name" value="Homeodomain-like"/>
    <property type="match status" value="1"/>
</dbReference>
<dbReference type="GO" id="GO:0003700">
    <property type="term" value="F:DNA-binding transcription factor activity"/>
    <property type="evidence" value="ECO:0007669"/>
    <property type="project" value="TreeGrafter"/>
</dbReference>
<dbReference type="InterPro" id="IPR009057">
    <property type="entry name" value="Homeodomain-like_sf"/>
</dbReference>
<dbReference type="PANTHER" id="PTHR30055">
    <property type="entry name" value="HTH-TYPE TRANSCRIPTIONAL REGULATOR RUTR"/>
    <property type="match status" value="1"/>
</dbReference>
<protein>
    <submittedName>
        <fullName evidence="4">Transcriptional regulator, TetR family</fullName>
    </submittedName>
</protein>
<name>M1WSD5_PSEP2</name>
<gene>
    <name evidence="4" type="ordered locus">BN4_20062</name>
</gene>
<dbReference type="PANTHER" id="PTHR30055:SF233">
    <property type="entry name" value="REGULATORY PROTEIN TETR"/>
    <property type="match status" value="1"/>
</dbReference>
<evidence type="ECO:0000313" key="5">
    <source>
        <dbReference type="Proteomes" id="UP000011724"/>
    </source>
</evidence>
<dbReference type="InterPro" id="IPR015292">
    <property type="entry name" value="Tscrpt_reg_YbiH_C"/>
</dbReference>
<keyword evidence="1 2" id="KW-0238">DNA-binding</keyword>
<dbReference type="EMBL" id="FO203427">
    <property type="protein sequence ID" value="CCH50124.1"/>
    <property type="molecule type" value="Genomic_DNA"/>
</dbReference>
<evidence type="ECO:0000256" key="2">
    <source>
        <dbReference type="PROSITE-ProRule" id="PRU00335"/>
    </source>
</evidence>
<dbReference type="SUPFAM" id="SSF48498">
    <property type="entry name" value="Tetracyclin repressor-like, C-terminal domain"/>
    <property type="match status" value="1"/>
</dbReference>
<proteinExistence type="predicted"/>